<dbReference type="Gene3D" id="1.10.645.10">
    <property type="entry name" value="Cytochrome-c3 Hydrogenase, chain B"/>
    <property type="match status" value="2"/>
</dbReference>
<keyword evidence="2" id="KW-0614">Plasmid</keyword>
<keyword evidence="1" id="KW-0479">Metal-binding</keyword>
<geneLocation type="plasmid" evidence="2 3">
    <name>pBN2</name>
</geneLocation>
<gene>
    <name evidence="2" type="ORF">CJU94_38515</name>
</gene>
<evidence type="ECO:0000256" key="1">
    <source>
        <dbReference type="PIRSR" id="PIRSR601501-1"/>
    </source>
</evidence>
<dbReference type="EMBL" id="CP022992">
    <property type="protein sequence ID" value="ASW04027.1"/>
    <property type="molecule type" value="Genomic_DNA"/>
</dbReference>
<organism evidence="2 3">
    <name type="scientific">Paraburkholderia aromaticivorans</name>
    <dbReference type="NCBI Taxonomy" id="2026199"/>
    <lineage>
        <taxon>Bacteria</taxon>
        <taxon>Pseudomonadati</taxon>
        <taxon>Pseudomonadota</taxon>
        <taxon>Betaproteobacteria</taxon>
        <taxon>Burkholderiales</taxon>
        <taxon>Burkholderiaceae</taxon>
        <taxon>Paraburkholderia</taxon>
    </lineage>
</organism>
<dbReference type="OrthoDB" id="9157196at2"/>
<feature type="binding site" evidence="1">
    <location>
        <position position="360"/>
    </location>
    <ligand>
        <name>Ni(2+)</name>
        <dbReference type="ChEBI" id="CHEBI:49786"/>
    </ligand>
</feature>
<evidence type="ECO:0000313" key="2">
    <source>
        <dbReference type="EMBL" id="ASW04027.1"/>
    </source>
</evidence>
<protein>
    <recommendedName>
        <fullName evidence="4">Hydrogenase formation protein</fullName>
    </recommendedName>
</protein>
<dbReference type="PANTHER" id="PTHR42958:SF4">
    <property type="entry name" value="HYDROGENASE EXPRESSION_FORMATION PROTEIN HUPK"/>
    <property type="match status" value="1"/>
</dbReference>
<dbReference type="GO" id="GO:0016151">
    <property type="term" value="F:nickel cation binding"/>
    <property type="evidence" value="ECO:0007669"/>
    <property type="project" value="InterPro"/>
</dbReference>
<dbReference type="RefSeq" id="WP_095423742.1">
    <property type="nucleotide sequence ID" value="NZ_CP022992.1"/>
</dbReference>
<feature type="binding site" evidence="1">
    <location>
        <position position="317"/>
    </location>
    <ligand>
        <name>Mg(2+)</name>
        <dbReference type="ChEBI" id="CHEBI:18420"/>
    </ligand>
</feature>
<keyword evidence="1" id="KW-0533">Nickel</keyword>
<dbReference type="InterPro" id="IPR029014">
    <property type="entry name" value="NiFe-Hase_large"/>
</dbReference>
<keyword evidence="3" id="KW-1185">Reference proteome</keyword>
<dbReference type="SUPFAM" id="SSF56762">
    <property type="entry name" value="HydB/Nqo4-like"/>
    <property type="match status" value="1"/>
</dbReference>
<evidence type="ECO:0000313" key="3">
    <source>
        <dbReference type="Proteomes" id="UP000215158"/>
    </source>
</evidence>
<accession>A0A248VYJ6</accession>
<keyword evidence="1" id="KW-0460">Magnesium</keyword>
<evidence type="ECO:0008006" key="4">
    <source>
        <dbReference type="Google" id="ProtNLM"/>
    </source>
</evidence>
<reference evidence="2 3" key="1">
    <citation type="submission" date="2017-08" db="EMBL/GenBank/DDBJ databases">
        <title>Identification and genetic characteristics of simultaneous BTEX- and naphthalene-degrading Paraburkholderia sp. BN5 isolated from petroleum-contaminated soil.</title>
        <authorList>
            <person name="Lee Y."/>
            <person name="Jeon C.O."/>
        </authorList>
    </citation>
    <scope>NUCLEOTIDE SEQUENCE [LARGE SCALE GENOMIC DNA]</scope>
    <source>
        <strain evidence="2 3">BN5</strain>
        <plasmid evidence="2 3">pBN2</plasmid>
    </source>
</reference>
<comment type="cofactor">
    <cofactor evidence="1">
        <name>Ni(2+)</name>
        <dbReference type="ChEBI" id="CHEBI:49786"/>
    </cofactor>
</comment>
<dbReference type="PANTHER" id="PTHR42958">
    <property type="entry name" value="HYDROGENASE-2 LARGE CHAIN"/>
    <property type="match status" value="1"/>
</dbReference>
<dbReference type="KEGG" id="parb:CJU94_38515"/>
<dbReference type="Pfam" id="PF00374">
    <property type="entry name" value="NiFeSe_Hases"/>
    <property type="match status" value="1"/>
</dbReference>
<dbReference type="Proteomes" id="UP000215158">
    <property type="component" value="Plasmid pBN2"/>
</dbReference>
<dbReference type="InterPro" id="IPR050867">
    <property type="entry name" value="NiFe/NiFeSe_hydrgnase_LSU"/>
</dbReference>
<dbReference type="AlphaFoldDB" id="A0A248VYJ6"/>
<proteinExistence type="predicted"/>
<name>A0A248VYJ6_9BURK</name>
<dbReference type="InterPro" id="IPR001501">
    <property type="entry name" value="Ni-dep_hyd_lsu"/>
</dbReference>
<sequence>MTMQSALSGSLAIYPGCVPAISGQRPMLAERILSGKPAGFALRLLPQLYALCGEAHRLCATLAVNAALGLSDSASGEHAERLADETAREHIRRIWLDWPIRLSSSSAVMAAGFGLSELARCALLKPAGTRDEAAGHWVEECMLGTTVGNWLAGWQDDPGGWLDAWSRRSDVWPARLLARCREHAQLTGAARPLAVHADPVALRELAREIEASASFASEPVWNHVACETGCWTRLGTNVRGIVFDTAWLRLGARIAELAGLMVMPRDPARSAEALQCGALRIEPGQALGWCEMARGLLLHWVRVRETQHGPVIDGYRIVAPTEWNFHPRGALARTLEGLGPVEGAVDRQRIGALVAAYDPCVAYTVEYAHDVRQVCDA</sequence>